<dbReference type="KEGG" id="gdi:GDI0747"/>
<organism evidence="2 3">
    <name type="scientific">Gluconacetobacter diazotrophicus (strain ATCC 49037 / DSM 5601 / CCUG 37298 / CIP 103539 / LMG 7603 / PAl5)</name>
    <dbReference type="NCBI Taxonomy" id="272568"/>
    <lineage>
        <taxon>Bacteria</taxon>
        <taxon>Pseudomonadati</taxon>
        <taxon>Pseudomonadota</taxon>
        <taxon>Alphaproteobacteria</taxon>
        <taxon>Acetobacterales</taxon>
        <taxon>Acetobacteraceae</taxon>
        <taxon>Gluconacetobacter</taxon>
    </lineage>
</organism>
<reference evidence="2 3" key="1">
    <citation type="journal article" date="2009" name="BMC Genomics">
        <title>Complete genome sequence of the sugarcane nitrogen-fixing endophyte Gluconacetobacter diazotrophicus Pal5.</title>
        <authorList>
            <person name="Bertalan M."/>
            <person name="Albano R."/>
            <person name="Padua V."/>
            <person name="Rouws L."/>
            <person name="Rojas C."/>
            <person name="Hemerly A."/>
            <person name="Teixeira K."/>
            <person name="Schwab S."/>
            <person name="Araujo J."/>
            <person name="Oliveira A."/>
            <person name="Franca L."/>
            <person name="Magalhaes V."/>
            <person name="Alqueres S."/>
            <person name="Cardoso A."/>
            <person name="Almeida W."/>
            <person name="Loureiro M.M."/>
            <person name="Nogueira E."/>
            <person name="Cidade D."/>
            <person name="Oliveira D."/>
            <person name="Simao T."/>
            <person name="Macedo J."/>
            <person name="Valadao A."/>
            <person name="Dreschsel M."/>
            <person name="Freitas F."/>
            <person name="Vidal M."/>
            <person name="Guedes H."/>
            <person name="Rodrigues E."/>
            <person name="Meneses C."/>
            <person name="Brioso P."/>
            <person name="Pozzer L."/>
            <person name="Figueiredo D."/>
            <person name="Montano H."/>
            <person name="Junior J."/>
            <person name="Filho G."/>
            <person name="Flores V."/>
            <person name="Ferreira B."/>
            <person name="Branco A."/>
            <person name="Gonzalez P."/>
            <person name="Guillobel H."/>
            <person name="Lemos M."/>
            <person name="Seibel L."/>
            <person name="Macedo J."/>
            <person name="Alves-Ferreira M."/>
            <person name="Sachetto-Martins G."/>
            <person name="Coelho A."/>
            <person name="Santos E."/>
            <person name="Amaral G."/>
            <person name="Neves A."/>
            <person name="Pacheco A.B."/>
            <person name="Carvalho D."/>
            <person name="Lery L."/>
            <person name="Bisch P."/>
            <person name="Rossle S.C."/>
            <person name="Urmenyi T."/>
            <person name="Kruger W.V."/>
            <person name="Martins O."/>
            <person name="Baldani J.I."/>
            <person name="Ferreira P.C."/>
        </authorList>
    </citation>
    <scope>NUCLEOTIDE SEQUENCE [LARGE SCALE GENOMIC DNA]</scope>
    <source>
        <strain evidence="3">ATCC 49037 / DSM 5601 / CCUG 37298 / CIP 103539 / LMG 7603 / PAl5</strain>
    </source>
</reference>
<keyword evidence="3" id="KW-1185">Reference proteome</keyword>
<proteinExistence type="predicted"/>
<gene>
    <name evidence="2" type="ordered locus">GDI0747</name>
</gene>
<protein>
    <submittedName>
        <fullName evidence="2">Putative exported protein</fullName>
    </submittedName>
</protein>
<evidence type="ECO:0000313" key="3">
    <source>
        <dbReference type="Proteomes" id="UP000001176"/>
    </source>
</evidence>
<feature type="chain" id="PRO_5002735532" evidence="1">
    <location>
        <begin position="39"/>
        <end position="133"/>
    </location>
</feature>
<dbReference type="EMBL" id="AM889285">
    <property type="protein sequence ID" value="CAP54690.1"/>
    <property type="molecule type" value="Genomic_DNA"/>
</dbReference>
<sequence>MGNTIMVVRIEAPRPRHLALPVLLAAGLALMGAGPAQARHHGHQEHTIYGSVSGYQAVIDRDSPEYKSADSYCQTQASVDASINGSTMQSSGTGGGGGNQFQRLKYTYAACMASRGAWDRINNTKIGDQPSSE</sequence>
<accession>A9HAG9</accession>
<evidence type="ECO:0000313" key="2">
    <source>
        <dbReference type="EMBL" id="CAP54690.1"/>
    </source>
</evidence>
<name>A9HAG9_GLUDA</name>
<dbReference type="Proteomes" id="UP000001176">
    <property type="component" value="Chromosome"/>
</dbReference>
<dbReference type="AlphaFoldDB" id="A9HAG9"/>
<feature type="signal peptide" evidence="1">
    <location>
        <begin position="1"/>
        <end position="38"/>
    </location>
</feature>
<evidence type="ECO:0000256" key="1">
    <source>
        <dbReference type="SAM" id="SignalP"/>
    </source>
</evidence>
<keyword evidence="1" id="KW-0732">Signal</keyword>